<evidence type="ECO:0000313" key="7">
    <source>
        <dbReference type="EMBL" id="THH21080.1"/>
    </source>
</evidence>
<dbReference type="InterPro" id="IPR036388">
    <property type="entry name" value="WH-like_DNA-bd_sf"/>
</dbReference>
<evidence type="ECO:0000259" key="6">
    <source>
        <dbReference type="SMART" id="SM00849"/>
    </source>
</evidence>
<dbReference type="InterPro" id="IPR041516">
    <property type="entry name" value="LACTB2_WH"/>
</dbReference>
<keyword evidence="4" id="KW-0862">Zinc</keyword>
<dbReference type="InterPro" id="IPR050662">
    <property type="entry name" value="Sec-metab_biosynth-thioest"/>
</dbReference>
<dbReference type="Proteomes" id="UP000310158">
    <property type="component" value="Unassembled WGS sequence"/>
</dbReference>
<dbReference type="CDD" id="cd07722">
    <property type="entry name" value="LACTB2-like_MBL-fold"/>
    <property type="match status" value="1"/>
</dbReference>
<feature type="region of interest" description="Disordered" evidence="5">
    <location>
        <begin position="105"/>
        <end position="126"/>
    </location>
</feature>
<organism evidence="7 8">
    <name type="scientific">Bondarzewia mesenterica</name>
    <dbReference type="NCBI Taxonomy" id="1095465"/>
    <lineage>
        <taxon>Eukaryota</taxon>
        <taxon>Fungi</taxon>
        <taxon>Dikarya</taxon>
        <taxon>Basidiomycota</taxon>
        <taxon>Agaricomycotina</taxon>
        <taxon>Agaricomycetes</taxon>
        <taxon>Russulales</taxon>
        <taxon>Bondarzewiaceae</taxon>
        <taxon>Bondarzewia</taxon>
    </lineage>
</organism>
<dbReference type="GO" id="GO:0046872">
    <property type="term" value="F:metal ion binding"/>
    <property type="evidence" value="ECO:0007669"/>
    <property type="project" value="UniProtKB-KW"/>
</dbReference>
<dbReference type="InterPro" id="IPR047921">
    <property type="entry name" value="LACTB2-like_MBL-fold"/>
</dbReference>
<dbReference type="SUPFAM" id="SSF56281">
    <property type="entry name" value="Metallo-hydrolase/oxidoreductase"/>
    <property type="match status" value="1"/>
</dbReference>
<accession>A0A4S4MDF6</accession>
<gene>
    <name evidence="7" type="ORF">EW146_g416</name>
</gene>
<reference evidence="7 8" key="1">
    <citation type="submission" date="2019-02" db="EMBL/GenBank/DDBJ databases">
        <title>Genome sequencing of the rare red list fungi Bondarzewia mesenterica.</title>
        <authorList>
            <person name="Buettner E."/>
            <person name="Kellner H."/>
        </authorList>
    </citation>
    <scope>NUCLEOTIDE SEQUENCE [LARGE SCALE GENOMIC DNA]</scope>
    <source>
        <strain evidence="7 8">DSM 108281</strain>
    </source>
</reference>
<dbReference type="PANTHER" id="PTHR23131:SF0">
    <property type="entry name" value="ENDORIBONUCLEASE LACTB2"/>
    <property type="match status" value="1"/>
</dbReference>
<dbReference type="GO" id="GO:0044550">
    <property type="term" value="P:secondary metabolite biosynthetic process"/>
    <property type="evidence" value="ECO:0007669"/>
    <property type="project" value="TreeGrafter"/>
</dbReference>
<evidence type="ECO:0000256" key="5">
    <source>
        <dbReference type="SAM" id="MobiDB-lite"/>
    </source>
</evidence>
<keyword evidence="8" id="KW-1185">Reference proteome</keyword>
<dbReference type="Pfam" id="PF00753">
    <property type="entry name" value="Lactamase_B"/>
    <property type="match status" value="1"/>
</dbReference>
<name>A0A4S4MDF6_9AGAM</name>
<keyword evidence="3" id="KW-0378">Hydrolase</keyword>
<comment type="caution">
    <text evidence="7">The sequence shown here is derived from an EMBL/GenBank/DDBJ whole genome shotgun (WGS) entry which is preliminary data.</text>
</comment>
<comment type="similarity">
    <text evidence="1">Belongs to the metallo-beta-lactamase superfamily. Glyoxalase II family.</text>
</comment>
<feature type="domain" description="Metallo-beta-lactamase" evidence="6">
    <location>
        <begin position="32"/>
        <end position="245"/>
    </location>
</feature>
<dbReference type="PANTHER" id="PTHR23131">
    <property type="entry name" value="ENDORIBONUCLEASE LACTB2"/>
    <property type="match status" value="1"/>
</dbReference>
<evidence type="ECO:0000256" key="2">
    <source>
        <dbReference type="ARBA" id="ARBA00022723"/>
    </source>
</evidence>
<proteinExistence type="inferred from homology"/>
<dbReference type="InterPro" id="IPR001279">
    <property type="entry name" value="Metallo-B-lactamas"/>
</dbReference>
<dbReference type="OrthoDB" id="17458at2759"/>
<evidence type="ECO:0000313" key="8">
    <source>
        <dbReference type="Proteomes" id="UP000310158"/>
    </source>
</evidence>
<dbReference type="AlphaFoldDB" id="A0A4S4MDF6"/>
<dbReference type="InterPro" id="IPR036866">
    <property type="entry name" value="RibonucZ/Hydroxyglut_hydro"/>
</dbReference>
<dbReference type="EMBL" id="SGPL01000008">
    <property type="protein sequence ID" value="THH21080.1"/>
    <property type="molecule type" value="Genomic_DNA"/>
</dbReference>
<dbReference type="GO" id="GO:0016787">
    <property type="term" value="F:hydrolase activity"/>
    <property type="evidence" value="ECO:0007669"/>
    <property type="project" value="UniProtKB-KW"/>
</dbReference>
<sequence length="341" mass="37524">MEKLEPLLSVTRLSDRVVRILGQNPGKFTLQGTNTYLVGPTNPYILIDSGDGQSAYPPLLSSVLTSTNPHLPEISDIILTHRHHDHVCGLPSVLALLRQRWTEHNPDKPFSPPRIHKFPLPPDGTPDSTITDVVSQLTKDGYVPAPNGSTFHDLHDGQTFLLPSPDAHGQALKVIHTPGHTTDSICLLYPADRALFTGDTVLGQGTAVFGDLASYLLSLRKMLWAARKPDSSAAETEYNVLYPGHGPTVEDGTATIRMYIEHRMEREQQIVQAIGSPSAERSGGTWTTWGIVEKLYARYPTSLWEPAAHGVQLHLKKLATEGRVRFIGGDGKEAQWELVQM</sequence>
<protein>
    <recommendedName>
        <fullName evidence="6">Metallo-beta-lactamase domain-containing protein</fullName>
    </recommendedName>
</protein>
<evidence type="ECO:0000256" key="1">
    <source>
        <dbReference type="ARBA" id="ARBA00006759"/>
    </source>
</evidence>
<dbReference type="Pfam" id="PF17778">
    <property type="entry name" value="WHD_BLACT"/>
    <property type="match status" value="1"/>
</dbReference>
<dbReference type="SMART" id="SM00849">
    <property type="entry name" value="Lactamase_B"/>
    <property type="match status" value="1"/>
</dbReference>
<dbReference type="Gene3D" id="1.10.10.10">
    <property type="entry name" value="Winged helix-like DNA-binding domain superfamily/Winged helix DNA-binding domain"/>
    <property type="match status" value="1"/>
</dbReference>
<evidence type="ECO:0000256" key="3">
    <source>
        <dbReference type="ARBA" id="ARBA00022801"/>
    </source>
</evidence>
<keyword evidence="2" id="KW-0479">Metal-binding</keyword>
<evidence type="ECO:0000256" key="4">
    <source>
        <dbReference type="ARBA" id="ARBA00022833"/>
    </source>
</evidence>
<dbReference type="Gene3D" id="3.60.15.10">
    <property type="entry name" value="Ribonuclease Z/Hydroxyacylglutathione hydrolase-like"/>
    <property type="match status" value="1"/>
</dbReference>